<dbReference type="AlphaFoldDB" id="A0A1T4PMH2"/>
<dbReference type="PANTHER" id="PTHR43833:SF9">
    <property type="entry name" value="POTASSIUM CHANNEL PROTEIN YUGO-RELATED"/>
    <property type="match status" value="1"/>
</dbReference>
<dbReference type="EMBL" id="FUWH01000006">
    <property type="protein sequence ID" value="SJZ92702.1"/>
    <property type="molecule type" value="Genomic_DNA"/>
</dbReference>
<protein>
    <submittedName>
        <fullName evidence="3">TrkA-N domain-containing protein</fullName>
    </submittedName>
</protein>
<keyword evidence="1" id="KW-1133">Transmembrane helix</keyword>
<gene>
    <name evidence="3" type="ORF">SAMN04488132_10699</name>
</gene>
<dbReference type="SUPFAM" id="SSF51735">
    <property type="entry name" value="NAD(P)-binding Rossmann-fold domains"/>
    <property type="match status" value="1"/>
</dbReference>
<feature type="domain" description="RCK N-terminal" evidence="2">
    <location>
        <begin position="103"/>
        <end position="189"/>
    </location>
</feature>
<reference evidence="3 4" key="1">
    <citation type="submission" date="2017-02" db="EMBL/GenBank/DDBJ databases">
        <authorList>
            <person name="Peterson S.W."/>
        </authorList>
    </citation>
    <scope>NUCLEOTIDE SEQUENCE [LARGE SCALE GENOMIC DNA]</scope>
    <source>
        <strain evidence="3 4">DSM 22335</strain>
    </source>
</reference>
<accession>A0A1T4PMH2</accession>
<evidence type="ECO:0000313" key="3">
    <source>
        <dbReference type="EMBL" id="SJZ92702.1"/>
    </source>
</evidence>
<keyword evidence="1" id="KW-0472">Membrane</keyword>
<dbReference type="Pfam" id="PF02254">
    <property type="entry name" value="TrkA_N"/>
    <property type="match status" value="1"/>
</dbReference>
<evidence type="ECO:0000259" key="2">
    <source>
        <dbReference type="Pfam" id="PF02254"/>
    </source>
</evidence>
<proteinExistence type="predicted"/>
<keyword evidence="1" id="KW-0812">Transmembrane</keyword>
<dbReference type="GO" id="GO:0006813">
    <property type="term" value="P:potassium ion transport"/>
    <property type="evidence" value="ECO:0007669"/>
    <property type="project" value="InterPro"/>
</dbReference>
<dbReference type="Proteomes" id="UP000190888">
    <property type="component" value="Unassembled WGS sequence"/>
</dbReference>
<dbReference type="Gene3D" id="6.20.350.10">
    <property type="match status" value="1"/>
</dbReference>
<evidence type="ECO:0000313" key="4">
    <source>
        <dbReference type="Proteomes" id="UP000190888"/>
    </source>
</evidence>
<feature type="transmembrane region" description="Helical" evidence="1">
    <location>
        <begin position="6"/>
        <end position="27"/>
    </location>
</feature>
<dbReference type="InterPro" id="IPR050721">
    <property type="entry name" value="Trk_Ktr_HKT_K-transport"/>
</dbReference>
<organism evidence="3 4">
    <name type="scientific">Sediminibacterium ginsengisoli</name>
    <dbReference type="NCBI Taxonomy" id="413434"/>
    <lineage>
        <taxon>Bacteria</taxon>
        <taxon>Pseudomonadati</taxon>
        <taxon>Bacteroidota</taxon>
        <taxon>Chitinophagia</taxon>
        <taxon>Chitinophagales</taxon>
        <taxon>Chitinophagaceae</taxon>
        <taxon>Sediminibacterium</taxon>
    </lineage>
</organism>
<dbReference type="RefSeq" id="WP_078831677.1">
    <property type="nucleotide sequence ID" value="NZ_FUWH01000006.1"/>
</dbReference>
<dbReference type="Gene3D" id="3.40.50.720">
    <property type="entry name" value="NAD(P)-binding Rossmann-like Domain"/>
    <property type="match status" value="1"/>
</dbReference>
<dbReference type="InterPro" id="IPR003148">
    <property type="entry name" value="RCK_N"/>
</dbReference>
<keyword evidence="4" id="KW-1185">Reference proteome</keyword>
<dbReference type="InterPro" id="IPR036291">
    <property type="entry name" value="NAD(P)-bd_dom_sf"/>
</dbReference>
<sequence length="651" mass="75496">MNFKKVRPFIFPVLIVLVFAFSIAGFHQSLGDKFNFWGVLFAIFNFFIMNDADPVEVSDNIYILIAKYLAAVLVGFGLFSLSYNYLRRLFLTYRIRFTYTGHIIIFSLDHAGKSIADRLIDNGYKVVVVEHDKENPFIEEMEDAGCVVITDSPFEKKTLDDIGLLKAKMCILAHTKDATNIEIANKVSEYIYQNLTEEMRKGHDALKILVHIDEQDNIEVIKDYFDINNSDEHYDLHAFNIDELAAQKIYDSFPPYQYGGAVSQQPEHSIAVIGGNKTAEAFILENMILGHYAGRPPLKIYLVDKDADTFYHAFRYRYPFCEEFIELIPVTMLNSSFFANFAWSKEHIEQLSKVQAAYFFGESDSVVMNTAASFRQFLYIQTLGISQVPLIIALPEDSGIYEFLNDNSRHRDEVHQLFTNTLNMHYVKRQSDSFSGKSLIEETALNDSLARVINYYYSVSYEFENILTDKLNVTPKPGLAQQLTDFIIAFPQQKAAFTEQEFEAAFFTYMSQLTSVSEDRLNEYFSIKKRWNILNNRKKDSNRYAARNINVKFHMMKEIGCWPVNTENILKFYPRLAEVEHKRWSAEKMVFNYKFGPFPADKKEKYILKEVLKIHNQLIPYEQLTEGEKQKDLNLFMLLPLLYSLKQSGKS</sequence>
<dbReference type="PANTHER" id="PTHR43833">
    <property type="entry name" value="POTASSIUM CHANNEL PROTEIN 2-RELATED-RELATED"/>
    <property type="match status" value="1"/>
</dbReference>
<name>A0A1T4PMH2_9BACT</name>
<feature type="transmembrane region" description="Helical" evidence="1">
    <location>
        <begin position="61"/>
        <end position="86"/>
    </location>
</feature>
<evidence type="ECO:0000256" key="1">
    <source>
        <dbReference type="SAM" id="Phobius"/>
    </source>
</evidence>
<feature type="transmembrane region" description="Helical" evidence="1">
    <location>
        <begin position="34"/>
        <end position="49"/>
    </location>
</feature>
<dbReference type="STRING" id="413434.SAMN04488132_10699"/>
<dbReference type="OrthoDB" id="1027683at2"/>